<protein>
    <submittedName>
        <fullName evidence="2">Uncharacterized protein</fullName>
    </submittedName>
</protein>
<feature type="region of interest" description="Disordered" evidence="1">
    <location>
        <begin position="1004"/>
        <end position="1070"/>
    </location>
</feature>
<feature type="non-terminal residue" evidence="2">
    <location>
        <position position="1135"/>
    </location>
</feature>
<name>A0A443SA11_9ACAR</name>
<organism evidence="2 3">
    <name type="scientific">Leptotrombidium deliense</name>
    <dbReference type="NCBI Taxonomy" id="299467"/>
    <lineage>
        <taxon>Eukaryota</taxon>
        <taxon>Metazoa</taxon>
        <taxon>Ecdysozoa</taxon>
        <taxon>Arthropoda</taxon>
        <taxon>Chelicerata</taxon>
        <taxon>Arachnida</taxon>
        <taxon>Acari</taxon>
        <taxon>Acariformes</taxon>
        <taxon>Trombidiformes</taxon>
        <taxon>Prostigmata</taxon>
        <taxon>Anystina</taxon>
        <taxon>Parasitengona</taxon>
        <taxon>Trombiculoidea</taxon>
        <taxon>Trombiculidae</taxon>
        <taxon>Leptotrombidium</taxon>
    </lineage>
</organism>
<dbReference type="EMBL" id="NCKV01005001">
    <property type="protein sequence ID" value="RWS24340.1"/>
    <property type="molecule type" value="Genomic_DNA"/>
</dbReference>
<feature type="compositionally biased region" description="Polar residues" evidence="1">
    <location>
        <begin position="689"/>
        <end position="702"/>
    </location>
</feature>
<feature type="compositionally biased region" description="Basic and acidic residues" evidence="1">
    <location>
        <begin position="740"/>
        <end position="751"/>
    </location>
</feature>
<gene>
    <name evidence="2" type="ORF">B4U80_10478</name>
</gene>
<dbReference type="PANTHER" id="PTHR47644">
    <property type="entry name" value="AGAP008221-PA"/>
    <property type="match status" value="1"/>
</dbReference>
<dbReference type="OrthoDB" id="6517040at2759"/>
<feature type="compositionally biased region" description="Polar residues" evidence="1">
    <location>
        <begin position="591"/>
        <end position="600"/>
    </location>
</feature>
<feature type="region of interest" description="Disordered" evidence="1">
    <location>
        <begin position="1098"/>
        <end position="1135"/>
    </location>
</feature>
<feature type="compositionally biased region" description="Basic and acidic residues" evidence="1">
    <location>
        <begin position="462"/>
        <end position="478"/>
    </location>
</feature>
<comment type="caution">
    <text evidence="2">The sequence shown here is derived from an EMBL/GenBank/DDBJ whole genome shotgun (WGS) entry which is preliminary data.</text>
</comment>
<feature type="compositionally biased region" description="Basic and acidic residues" evidence="1">
    <location>
        <begin position="576"/>
        <end position="590"/>
    </location>
</feature>
<evidence type="ECO:0000256" key="1">
    <source>
        <dbReference type="SAM" id="MobiDB-lite"/>
    </source>
</evidence>
<keyword evidence="3" id="KW-1185">Reference proteome</keyword>
<feature type="compositionally biased region" description="Low complexity" evidence="1">
    <location>
        <begin position="1052"/>
        <end position="1064"/>
    </location>
</feature>
<feature type="region of interest" description="Disordered" evidence="1">
    <location>
        <begin position="910"/>
        <end position="963"/>
    </location>
</feature>
<dbReference type="PANTHER" id="PTHR47644:SF1">
    <property type="entry name" value="PDZ DOMAIN-CONTAINING PROTEIN"/>
    <property type="match status" value="1"/>
</dbReference>
<feature type="compositionally biased region" description="Polar residues" evidence="1">
    <location>
        <begin position="729"/>
        <end position="739"/>
    </location>
</feature>
<feature type="compositionally biased region" description="Polar residues" evidence="1">
    <location>
        <begin position="848"/>
        <end position="859"/>
    </location>
</feature>
<feature type="compositionally biased region" description="Basic and acidic residues" evidence="1">
    <location>
        <begin position="714"/>
        <end position="723"/>
    </location>
</feature>
<dbReference type="AlphaFoldDB" id="A0A443SA11"/>
<dbReference type="VEuPathDB" id="VectorBase:LDEU007700"/>
<accession>A0A443SA11</accession>
<reference evidence="2 3" key="1">
    <citation type="journal article" date="2018" name="Gigascience">
        <title>Genomes of trombidid mites reveal novel predicted allergens and laterally-transferred genes associated with secondary metabolism.</title>
        <authorList>
            <person name="Dong X."/>
            <person name="Chaisiri K."/>
            <person name="Xia D."/>
            <person name="Armstrong S.D."/>
            <person name="Fang Y."/>
            <person name="Donnelly M.J."/>
            <person name="Kadowaki T."/>
            <person name="McGarry J.W."/>
            <person name="Darby A.C."/>
            <person name="Makepeace B.L."/>
        </authorList>
    </citation>
    <scope>NUCLEOTIDE SEQUENCE [LARGE SCALE GENOMIC DNA]</scope>
    <source>
        <strain evidence="2">UoL-UT</strain>
    </source>
</reference>
<dbReference type="Proteomes" id="UP000288716">
    <property type="component" value="Unassembled WGS sequence"/>
</dbReference>
<feature type="compositionally biased region" description="Basic residues" evidence="1">
    <location>
        <begin position="479"/>
        <end position="489"/>
    </location>
</feature>
<feature type="compositionally biased region" description="Low complexity" evidence="1">
    <location>
        <begin position="759"/>
        <end position="783"/>
    </location>
</feature>
<feature type="region of interest" description="Disordered" evidence="1">
    <location>
        <begin position="645"/>
        <end position="887"/>
    </location>
</feature>
<feature type="compositionally biased region" description="Polar residues" evidence="1">
    <location>
        <begin position="1109"/>
        <end position="1135"/>
    </location>
</feature>
<proteinExistence type="predicted"/>
<dbReference type="STRING" id="299467.A0A443SA11"/>
<feature type="region of interest" description="Disordered" evidence="1">
    <location>
        <begin position="572"/>
        <end position="611"/>
    </location>
</feature>
<feature type="region of interest" description="Disordered" evidence="1">
    <location>
        <begin position="460"/>
        <end position="491"/>
    </location>
</feature>
<evidence type="ECO:0000313" key="3">
    <source>
        <dbReference type="Proteomes" id="UP000288716"/>
    </source>
</evidence>
<feature type="compositionally biased region" description="Polar residues" evidence="1">
    <location>
        <begin position="1004"/>
        <end position="1015"/>
    </location>
</feature>
<evidence type="ECO:0000313" key="2">
    <source>
        <dbReference type="EMBL" id="RWS24340.1"/>
    </source>
</evidence>
<feature type="compositionally biased region" description="Basic and acidic residues" evidence="1">
    <location>
        <begin position="826"/>
        <end position="846"/>
    </location>
</feature>
<feature type="non-terminal residue" evidence="2">
    <location>
        <position position="1"/>
    </location>
</feature>
<sequence>VYLATGYNSEDETINVRRAMDDGRQRRNKEGHPIYSREDIREQYCINSKELGVFEDDYFQEHRLFGCLSTSHLPDKSPCNKSNSLLSCVQKRKSSVEDLQKRISDEKGGRKAIHEIEEEEDSDGGFKRRIKPRTFLISEYRSAWTHATDGRFRDSSDVFTHPFNHSNVSRYPPQKAPLQVSYSQPDATSTLVQQPYRPCLLHFDTTVRPAFATTCRSFDELNGKGRPSDWYTPETKSFESRDFWDEDSREKHVSFDSNYIVRSNTIGGGLRAESQPQQMPESSEHVEMAFGRRAFSPPVAMSLRGRNHSQERLIKAVVRQAERSISSVRSLDLAALQSTSSVYTTVSQHVHPSAFYTSSSYIPAYRFIRRAIMRTQATQTEADRKHARIIPAYLTLSPRASSKKGGRQQRYSGHYLHQYQRRFDSATDSSEKGKFVYSDESDDETLEVHLKEHKPRKAFRATAKEKGKERNIESEKPVFKSKSRSRVKAQRSVDELETMVVSKPSGYGPVSVEKDGSISRTSFEKSHSFDELENYQSHIKSEESVIVRRHSLAEDFSGEKCFTLLYPPPGFDENMDEIRKERNHRTEESPGKSSTDSSKAIYSGLTDDQHSITEIDELDSSLRSHESPTLVSELAVSEEFGKMPPFESTTIHFPRPEATKVTRRPLRVGPPQVPSTFKNGKTCVVELTSPESEASSHLTEVLSSKSEKTTSSSDHYEIVEEKQSGTGSGSSIYATATDQSPREYAKDRMDEGQTSFETASSAAASQFSSPASSGKRKSSSSGAEEQILSPDHAIEQKAIKQKSLLSPVRPQVTYPRSPKKQGRYLFPEEPRSESSEDSSTAKRERTGSPGSESMGSKSMEQLEEFDSEGIGDTTPLYELCSSDPSTAFEPTTVVERVHKDFTPEDFERSVGVYRADIETPEDEGKTMAEMEQEEPPTESTEKKVEISDTEPGSEGGGEAEASTEIELETVESDEFEGFIADEAEFALAGTAVFCRRTLSGELSTVSEVSEEMSNQKSDISDSSSSIEKPKSPAISAEAIVKEETVPKATEQTSPSSSRSTTSGSFVIDCHSEMHSLSEDVKNQRAPVKRTESLPCLATEEFTKEKEVKSGTSESTTSATVPQEENTAVSTSDKIS</sequence>
<feature type="compositionally biased region" description="Low complexity" evidence="1">
    <location>
        <begin position="1016"/>
        <end position="1035"/>
    </location>
</feature>